<accession>A0ABT4UE38</accession>
<evidence type="ECO:0000313" key="2">
    <source>
        <dbReference type="EMBL" id="MDA2815253.1"/>
    </source>
</evidence>
<organism evidence="2 3">
    <name type="scientific">Nocardiopsis endophytica</name>
    <dbReference type="NCBI Taxonomy" id="3018445"/>
    <lineage>
        <taxon>Bacteria</taxon>
        <taxon>Bacillati</taxon>
        <taxon>Actinomycetota</taxon>
        <taxon>Actinomycetes</taxon>
        <taxon>Streptosporangiales</taxon>
        <taxon>Nocardiopsidaceae</taxon>
        <taxon>Nocardiopsis</taxon>
    </lineage>
</organism>
<name>A0ABT4UE38_9ACTN</name>
<keyword evidence="2" id="KW-0238">DNA-binding</keyword>
<dbReference type="RefSeq" id="WP_270690909.1">
    <property type="nucleotide sequence ID" value="NZ_JAQFWQ010000191.1"/>
</dbReference>
<dbReference type="GO" id="GO:0003677">
    <property type="term" value="F:DNA binding"/>
    <property type="evidence" value="ECO:0007669"/>
    <property type="project" value="UniProtKB-KW"/>
</dbReference>
<proteinExistence type="predicted"/>
<gene>
    <name evidence="2" type="ORF">O4J56_31715</name>
</gene>
<evidence type="ECO:0000256" key="1">
    <source>
        <dbReference type="SAM" id="MobiDB-lite"/>
    </source>
</evidence>
<dbReference type="Proteomes" id="UP001527866">
    <property type="component" value="Unassembled WGS sequence"/>
</dbReference>
<reference evidence="2 3" key="1">
    <citation type="submission" date="2023-01" db="EMBL/GenBank/DDBJ databases">
        <title>Draft genome sequence of Nocardiopsis sp. RSe5-2 isolated from halophytes.</title>
        <authorList>
            <person name="Duangmal K."/>
            <person name="Chantavorakit T."/>
        </authorList>
    </citation>
    <scope>NUCLEOTIDE SEQUENCE [LARGE SCALE GENOMIC DNA]</scope>
    <source>
        <strain evidence="2 3">RSe5-2</strain>
    </source>
</reference>
<sequence length="382" mass="40342">MGAATGVPRLGRAAVLGHRVRAHDLDRPGGGARVLAVGLQDHPPGRTAEPALRLRGGPPPGRRTVLLHSLRGALHLHDAEDAPLLAAALRVDDARQLQRQTAGPTLFRVQEEGPGLQRALDRAAVAMREAADSSPAHTKGELSTAATSAVEPLIPAAAPWCAGCGVRHIDDLLFRMATLLAGLGASLVDGATVYRRLPEAGEPPPADVARVELVQRFLRVFGPARPVDLAAWTGRTPATARSWWSTAASALRPVEVEGKRRWAPDTPGEAPEPGEAPPGSVRLLGPYDPFTALADRAFLVPDPVLRRRVWRAAGTPGTVLARGEIAGVWRRRTRGGRLDIEVAPFGAEPGWGVADLEDDARLLADCAGASEAAVRVDAEIQP</sequence>
<comment type="caution">
    <text evidence="2">The sequence shown here is derived from an EMBL/GenBank/DDBJ whole genome shotgun (WGS) entry which is preliminary data.</text>
</comment>
<keyword evidence="3" id="KW-1185">Reference proteome</keyword>
<dbReference type="PANTHER" id="PTHR38479">
    <property type="entry name" value="LMO0824 PROTEIN"/>
    <property type="match status" value="1"/>
</dbReference>
<protein>
    <submittedName>
        <fullName evidence="2">Winged helix DNA-binding domain-containing protein</fullName>
    </submittedName>
</protein>
<dbReference type="EMBL" id="JAQFWQ010000191">
    <property type="protein sequence ID" value="MDA2815253.1"/>
    <property type="molecule type" value="Genomic_DNA"/>
</dbReference>
<feature type="region of interest" description="Disordered" evidence="1">
    <location>
        <begin position="257"/>
        <end position="281"/>
    </location>
</feature>
<evidence type="ECO:0000313" key="3">
    <source>
        <dbReference type="Proteomes" id="UP001527866"/>
    </source>
</evidence>
<feature type="compositionally biased region" description="Low complexity" evidence="1">
    <location>
        <begin position="264"/>
        <end position="279"/>
    </location>
</feature>
<dbReference type="PANTHER" id="PTHR38479:SF2">
    <property type="entry name" value="WINGED HELIX DNA-BINDING DOMAIN-CONTAINING PROTEIN"/>
    <property type="match status" value="1"/>
</dbReference>
<dbReference type="Pfam" id="PF06224">
    <property type="entry name" value="AlkZ-like"/>
    <property type="match status" value="1"/>
</dbReference>
<dbReference type="InterPro" id="IPR009351">
    <property type="entry name" value="AlkZ-like"/>
</dbReference>